<accession>A0A9W9UAK0</accession>
<dbReference type="EMBL" id="JAPZBQ010000005">
    <property type="protein sequence ID" value="KAJ5328953.1"/>
    <property type="molecule type" value="Genomic_DNA"/>
</dbReference>
<organism evidence="2 3">
    <name type="scientific">Penicillium brevicompactum</name>
    <dbReference type="NCBI Taxonomy" id="5074"/>
    <lineage>
        <taxon>Eukaryota</taxon>
        <taxon>Fungi</taxon>
        <taxon>Dikarya</taxon>
        <taxon>Ascomycota</taxon>
        <taxon>Pezizomycotina</taxon>
        <taxon>Eurotiomycetes</taxon>
        <taxon>Eurotiomycetidae</taxon>
        <taxon>Eurotiales</taxon>
        <taxon>Aspergillaceae</taxon>
        <taxon>Penicillium</taxon>
    </lineage>
</organism>
<gene>
    <name evidence="2" type="ORF">N7452_009343</name>
</gene>
<reference evidence="2" key="1">
    <citation type="submission" date="2022-12" db="EMBL/GenBank/DDBJ databases">
        <authorList>
            <person name="Petersen C."/>
        </authorList>
    </citation>
    <scope>NUCLEOTIDE SEQUENCE</scope>
    <source>
        <strain evidence="2">IBT 35673</strain>
    </source>
</reference>
<dbReference type="Proteomes" id="UP001147695">
    <property type="component" value="Unassembled WGS sequence"/>
</dbReference>
<feature type="region of interest" description="Disordered" evidence="1">
    <location>
        <begin position="141"/>
        <end position="164"/>
    </location>
</feature>
<evidence type="ECO:0000313" key="3">
    <source>
        <dbReference type="Proteomes" id="UP001147695"/>
    </source>
</evidence>
<proteinExistence type="predicted"/>
<comment type="caution">
    <text evidence="2">The sequence shown here is derived from an EMBL/GenBank/DDBJ whole genome shotgun (WGS) entry which is preliminary data.</text>
</comment>
<reference evidence="2" key="2">
    <citation type="journal article" date="2023" name="IMA Fungus">
        <title>Comparative genomic study of the Penicillium genus elucidates a diverse pangenome and 15 lateral gene transfer events.</title>
        <authorList>
            <person name="Petersen C."/>
            <person name="Sorensen T."/>
            <person name="Nielsen M.R."/>
            <person name="Sondergaard T.E."/>
            <person name="Sorensen J.L."/>
            <person name="Fitzpatrick D.A."/>
            <person name="Frisvad J.C."/>
            <person name="Nielsen K.L."/>
        </authorList>
    </citation>
    <scope>NUCLEOTIDE SEQUENCE</scope>
    <source>
        <strain evidence="2">IBT 35673</strain>
    </source>
</reference>
<evidence type="ECO:0000313" key="2">
    <source>
        <dbReference type="EMBL" id="KAJ5328953.1"/>
    </source>
</evidence>
<dbReference type="AlphaFoldDB" id="A0A9W9UAK0"/>
<name>A0A9W9UAK0_PENBR</name>
<sequence length="164" mass="18264">MDPFCHQVMSNYADLDQQLCLLLSQSGRLLLPHISVTNYRPASYPTAANSRLQASVKQDRTFDTPHPSIFSFSRHLTVTSAAKTQTTSAEPDTELTMLPEERKTVAVQIQLSCEDCDFDGSLVEEALLPNKFGIFVNTTLSRPKETDPIPKSKGGWTHQAPNQR</sequence>
<protein>
    <submittedName>
        <fullName evidence="2">Uncharacterized protein</fullName>
    </submittedName>
</protein>
<evidence type="ECO:0000256" key="1">
    <source>
        <dbReference type="SAM" id="MobiDB-lite"/>
    </source>
</evidence>